<evidence type="ECO:0000313" key="3">
    <source>
        <dbReference type="Proteomes" id="UP000199170"/>
    </source>
</evidence>
<dbReference type="OrthoDB" id="198267at2157"/>
<dbReference type="EMBL" id="FNPB01000001">
    <property type="protein sequence ID" value="SDX55256.1"/>
    <property type="molecule type" value="Genomic_DNA"/>
</dbReference>
<gene>
    <name evidence="2" type="ORF">SAMN04487946_10193</name>
</gene>
<protein>
    <submittedName>
        <fullName evidence="2">Uncharacterized protein</fullName>
    </submittedName>
</protein>
<evidence type="ECO:0000313" key="2">
    <source>
        <dbReference type="EMBL" id="SDX55256.1"/>
    </source>
</evidence>
<dbReference type="InterPro" id="IPR055755">
    <property type="entry name" value="DUF7331"/>
</dbReference>
<dbReference type="STRING" id="660517.SAMN04487946_10193"/>
<organism evidence="2 3">
    <name type="scientific">Halobellus clavatus</name>
    <dbReference type="NCBI Taxonomy" id="660517"/>
    <lineage>
        <taxon>Archaea</taxon>
        <taxon>Methanobacteriati</taxon>
        <taxon>Methanobacteriota</taxon>
        <taxon>Stenosarchaea group</taxon>
        <taxon>Halobacteria</taxon>
        <taxon>Halobacteriales</taxon>
        <taxon>Haloferacaceae</taxon>
        <taxon>Halobellus</taxon>
    </lineage>
</organism>
<dbReference type="Proteomes" id="UP000199170">
    <property type="component" value="Unassembled WGS sequence"/>
</dbReference>
<feature type="region of interest" description="Disordered" evidence="1">
    <location>
        <begin position="1"/>
        <end position="27"/>
    </location>
</feature>
<accession>A0A1H3CMD6</accession>
<evidence type="ECO:0000256" key="1">
    <source>
        <dbReference type="SAM" id="MobiDB-lite"/>
    </source>
</evidence>
<name>A0A1H3CMD6_9EURY</name>
<feature type="compositionally biased region" description="Basic and acidic residues" evidence="1">
    <location>
        <begin position="1"/>
        <end position="12"/>
    </location>
</feature>
<dbReference type="Pfam" id="PF24018">
    <property type="entry name" value="DUF7331"/>
    <property type="match status" value="1"/>
</dbReference>
<keyword evidence="3" id="KW-1185">Reference proteome</keyword>
<dbReference type="AlphaFoldDB" id="A0A1H3CMD6"/>
<dbReference type="RefSeq" id="WP_089763951.1">
    <property type="nucleotide sequence ID" value="NZ_FNPB01000001.1"/>
</dbReference>
<reference evidence="3" key="1">
    <citation type="submission" date="2016-10" db="EMBL/GenBank/DDBJ databases">
        <authorList>
            <person name="Varghese N."/>
            <person name="Submissions S."/>
        </authorList>
    </citation>
    <scope>NUCLEOTIDE SEQUENCE [LARGE SCALE GENOMIC DNA]</scope>
    <source>
        <strain evidence="3">CGMCC 1.10118</strain>
    </source>
</reference>
<proteinExistence type="predicted"/>
<sequence>MVDPADSERTDRSSAAPARLGEASGLDDVESYEVDGGIVFYDPQNPLAWVEADRTVTLTDHC</sequence>